<evidence type="ECO:0000313" key="3">
    <source>
        <dbReference type="Proteomes" id="UP000236345"/>
    </source>
</evidence>
<dbReference type="PANTHER" id="PTHR47751:SF1">
    <property type="entry name" value="SUPERFAMILY HYDROLASE, PUTATIVE (AFU_ORTHOLOGUE AFUA_2G16580)-RELATED"/>
    <property type="match status" value="1"/>
</dbReference>
<dbReference type="Gene3D" id="3.40.50.1820">
    <property type="entry name" value="alpha/beta hydrolase"/>
    <property type="match status" value="1"/>
</dbReference>
<evidence type="ECO:0000313" key="2">
    <source>
        <dbReference type="EMBL" id="PNS13258.1"/>
    </source>
</evidence>
<dbReference type="EMBL" id="NWUO01000001">
    <property type="protein sequence ID" value="PNS13258.1"/>
    <property type="molecule type" value="Genomic_DNA"/>
</dbReference>
<name>A0A2K1QE03_9GAMM</name>
<dbReference type="Proteomes" id="UP000236345">
    <property type="component" value="Unassembled WGS sequence"/>
</dbReference>
<dbReference type="SUPFAM" id="SSF53474">
    <property type="entry name" value="alpha/beta-Hydrolases"/>
    <property type="match status" value="1"/>
</dbReference>
<gene>
    <name evidence="2" type="ORF">COO59_00025</name>
</gene>
<evidence type="ECO:0000259" key="1">
    <source>
        <dbReference type="Pfam" id="PF01738"/>
    </source>
</evidence>
<keyword evidence="3" id="KW-1185">Reference proteome</keyword>
<dbReference type="Pfam" id="PF01738">
    <property type="entry name" value="DLH"/>
    <property type="match status" value="1"/>
</dbReference>
<dbReference type="PANTHER" id="PTHR47751">
    <property type="entry name" value="SUPERFAMILY HYDROLASE, PUTATIVE (AFU_ORTHOLOGUE AFUA_2G16580)-RELATED"/>
    <property type="match status" value="1"/>
</dbReference>
<protein>
    <submittedName>
        <fullName evidence="2">Alpha/beta hydrolase</fullName>
    </submittedName>
</protein>
<proteinExistence type="predicted"/>
<dbReference type="AlphaFoldDB" id="A0A2K1QE03"/>
<dbReference type="Gene3D" id="1.10.10.800">
    <property type="match status" value="1"/>
</dbReference>
<comment type="caution">
    <text evidence="2">The sequence shown here is derived from an EMBL/GenBank/DDBJ whole genome shotgun (WGS) entry which is preliminary data.</text>
</comment>
<organism evidence="2 3">
    <name type="scientific">Mixta theicola</name>
    <dbReference type="NCBI Taxonomy" id="1458355"/>
    <lineage>
        <taxon>Bacteria</taxon>
        <taxon>Pseudomonadati</taxon>
        <taxon>Pseudomonadota</taxon>
        <taxon>Gammaproteobacteria</taxon>
        <taxon>Enterobacterales</taxon>
        <taxon>Erwiniaceae</taxon>
        <taxon>Mixta</taxon>
    </lineage>
</organism>
<dbReference type="InterPro" id="IPR002925">
    <property type="entry name" value="Dienelactn_hydro"/>
</dbReference>
<feature type="domain" description="Dienelactone hydrolase" evidence="1">
    <location>
        <begin position="28"/>
        <end position="137"/>
    </location>
</feature>
<reference evidence="3" key="1">
    <citation type="submission" date="2017-09" db="EMBL/GenBank/DDBJ databases">
        <authorList>
            <person name="Palmer M."/>
            <person name="Steenkamp E.T."/>
            <person name="Coetzee M.P."/>
            <person name="Avontuur J.R."/>
            <person name="Van Zyl E."/>
            <person name="Chan W.-Y."/>
            <person name="Blom J."/>
            <person name="Venter S.N."/>
        </authorList>
    </citation>
    <scope>NUCLEOTIDE SEQUENCE [LARGE SCALE GENOMIC DNA]</scope>
    <source>
        <strain evidence="3">QC88-366</strain>
    </source>
</reference>
<keyword evidence="2" id="KW-0378">Hydrolase</keyword>
<dbReference type="GO" id="GO:0016787">
    <property type="term" value="F:hydrolase activity"/>
    <property type="evidence" value="ECO:0007669"/>
    <property type="project" value="UniProtKB-KW"/>
</dbReference>
<accession>A0A2K1QE03</accession>
<dbReference type="RefSeq" id="WP_103057811.1">
    <property type="nucleotide sequence ID" value="NZ_BSOF01000014.1"/>
</dbReference>
<sequence length="312" mass="33839">MSHEQSVTFRNNTWQVAATIRFPDGFDANQKYPAIVCAHPISSCKEQTSGAVYGQKLAEAGFITLAFDASTQGESGGEPRFSENPSTRVEDFRCAIDYLVTLSYVDEERIGVLGVCGGGGYAVSAATTDHRFRAVATVVAANYGRIMREGDSGPDAALRTIEALGRQRTAEARGAAPLVVGYIPANAEELAKSGIKDIDIIEAVDYYTTPRGQQPGSPNKLRFTSTAPVLNWDAFAFTEKLLIQPLHIVIGDVPGGFGSYRDGYELYQRARSAEKTLQVVKGASHYDLYDRPEATGQALEQIIPFFNKHLGS</sequence>
<dbReference type="InterPro" id="IPR051411">
    <property type="entry name" value="Polyketide_trans_af380"/>
</dbReference>
<dbReference type="OrthoDB" id="9805123at2"/>
<dbReference type="InterPro" id="IPR029058">
    <property type="entry name" value="AB_hydrolase_fold"/>
</dbReference>